<gene>
    <name evidence="1" type="ORF">GCM10023213_28480</name>
</gene>
<name>A0ABP9P8G2_9BACT</name>
<evidence type="ECO:0000313" key="1">
    <source>
        <dbReference type="EMBL" id="GAA5142475.1"/>
    </source>
</evidence>
<sequence length="153" mass="16959">MVPVVEEGTRKGVSPLHPLLAHDFKKRERAAMTAPQLLRRLDAIEGFLELGDAKEALRLLLEIPEWVRLKDCQLLQTHLKVLLTQKDWAAASELARCLVGAFPSNAEAWYGLAVADLNAGAVETAKEALRKACELNSDLKLRALSDHNLTALW</sequence>
<dbReference type="EMBL" id="BAABIA010000005">
    <property type="protein sequence ID" value="GAA5142475.1"/>
    <property type="molecule type" value="Genomic_DNA"/>
</dbReference>
<keyword evidence="2" id="KW-1185">Reference proteome</keyword>
<dbReference type="Gene3D" id="1.25.40.10">
    <property type="entry name" value="Tetratricopeptide repeat domain"/>
    <property type="match status" value="1"/>
</dbReference>
<dbReference type="Proteomes" id="UP001499852">
    <property type="component" value="Unassembled WGS sequence"/>
</dbReference>
<comment type="caution">
    <text evidence="1">The sequence shown here is derived from an EMBL/GenBank/DDBJ whole genome shotgun (WGS) entry which is preliminary data.</text>
</comment>
<evidence type="ECO:0000313" key="2">
    <source>
        <dbReference type="Proteomes" id="UP001499852"/>
    </source>
</evidence>
<protein>
    <recommendedName>
        <fullName evidence="3">Tetratricopeptide repeat protein</fullName>
    </recommendedName>
</protein>
<evidence type="ECO:0008006" key="3">
    <source>
        <dbReference type="Google" id="ProtNLM"/>
    </source>
</evidence>
<accession>A0ABP9P8G2</accession>
<dbReference type="SUPFAM" id="SSF48452">
    <property type="entry name" value="TPR-like"/>
    <property type="match status" value="1"/>
</dbReference>
<organism evidence="1 2">
    <name type="scientific">Prosthecobacter algae</name>
    <dbReference type="NCBI Taxonomy" id="1144682"/>
    <lineage>
        <taxon>Bacteria</taxon>
        <taxon>Pseudomonadati</taxon>
        <taxon>Verrucomicrobiota</taxon>
        <taxon>Verrucomicrobiia</taxon>
        <taxon>Verrucomicrobiales</taxon>
        <taxon>Verrucomicrobiaceae</taxon>
        <taxon>Prosthecobacter</taxon>
    </lineage>
</organism>
<reference evidence="2" key="1">
    <citation type="journal article" date="2019" name="Int. J. Syst. Evol. Microbiol.">
        <title>The Global Catalogue of Microorganisms (GCM) 10K type strain sequencing project: providing services to taxonomists for standard genome sequencing and annotation.</title>
        <authorList>
            <consortium name="The Broad Institute Genomics Platform"/>
            <consortium name="The Broad Institute Genome Sequencing Center for Infectious Disease"/>
            <person name="Wu L."/>
            <person name="Ma J."/>
        </authorList>
    </citation>
    <scope>NUCLEOTIDE SEQUENCE [LARGE SCALE GENOMIC DNA]</scope>
    <source>
        <strain evidence="2">JCM 18053</strain>
    </source>
</reference>
<proteinExistence type="predicted"/>
<dbReference type="InterPro" id="IPR011990">
    <property type="entry name" value="TPR-like_helical_dom_sf"/>
</dbReference>